<feature type="transmembrane region" description="Helical" evidence="1">
    <location>
        <begin position="184"/>
        <end position="204"/>
    </location>
</feature>
<dbReference type="PROSITE" id="PS51257">
    <property type="entry name" value="PROKAR_LIPOPROTEIN"/>
    <property type="match status" value="1"/>
</dbReference>
<organism evidence="2 3">
    <name type="scientific">Setomelanomma holmii</name>
    <dbReference type="NCBI Taxonomy" id="210430"/>
    <lineage>
        <taxon>Eukaryota</taxon>
        <taxon>Fungi</taxon>
        <taxon>Dikarya</taxon>
        <taxon>Ascomycota</taxon>
        <taxon>Pezizomycotina</taxon>
        <taxon>Dothideomycetes</taxon>
        <taxon>Pleosporomycetidae</taxon>
        <taxon>Pleosporales</taxon>
        <taxon>Pleosporineae</taxon>
        <taxon>Phaeosphaeriaceae</taxon>
        <taxon>Setomelanomma</taxon>
    </lineage>
</organism>
<dbReference type="AlphaFoldDB" id="A0A9P4H6Y5"/>
<dbReference type="EMBL" id="ML978209">
    <property type="protein sequence ID" value="KAF2028774.1"/>
    <property type="molecule type" value="Genomic_DNA"/>
</dbReference>
<evidence type="ECO:0000256" key="1">
    <source>
        <dbReference type="SAM" id="Phobius"/>
    </source>
</evidence>
<proteinExistence type="predicted"/>
<comment type="caution">
    <text evidence="2">The sequence shown here is derived from an EMBL/GenBank/DDBJ whole genome shotgun (WGS) entry which is preliminary data.</text>
</comment>
<sequence length="829" mass="91701">MRSIHTGPQLRPPSSPAALQSATLGCDISHEDSILRSHGGKEVASHCYIGKSRILFSSVSSHFSSALLLTFFARTEHAGRARLLDMRYHTQYNVLEDEQNVQLHEYKSFETLKQASASAEEVLQRPSEYDQAGGHLLRRFYFRALVGCLGPLVVTAYFIILWRIYLAPIDPESPIAFGPPGATWIFYSWFVVGVIGLNLSMYGMQGVEAGMMMEPHWQAGDGMKLMMHANNTWSGPGGWMKTIKWSWHLSRRAGRVKLPAALWFILTLPSMFVFTAYPLSGLTMEMTQGFLRGTRSNVGPTVTGFSYANFNERNMDDAFSGSRVTWTNALESRISGHGALYTPQGFDRSQHSFLQKLPTILPKDDGVHKIFLAAQAENPIEGQVWGLLLQYNCSIVDKMADLRILNTRNASAVRMSSLGYTSYQTSNETLGIAVQNQTNLNLLNKWVDNMYAVMETGYEMWPNKTASQRMMKEDPNAVFTKNTACYFNEAENITGDYPGIDQEQLFEVVLWQSLLNTSYGPPGIQGPQYNFSLDRNISDLYGAYNWRDFAIDNTPPAFRNQTTNMPLRPMSAIGVQCKASSSVGTVSLNGQSSTYTNFTRTDTPINIQTARCASRFTASSPSLVMPKPGSEWLSTLFSSAAAPPPLYAASVTSDTDIDANYGYLVQLGYLQAEQLRVSMTRAYAAYAVQLMFNGGQGYTSRDGSHIGFQNPNVTEFVRGTVITQGVMPAAIPVVLFVAWALVASVLGVLYGFRRRWSAILDGYAMFRLGADLSADEKARFAACSNTLEVEECEGLGGVPGLVGDVTGEMWLGRIGLVRGPRAEKGKMYE</sequence>
<evidence type="ECO:0000313" key="3">
    <source>
        <dbReference type="Proteomes" id="UP000799777"/>
    </source>
</evidence>
<feature type="transmembrane region" description="Helical" evidence="1">
    <location>
        <begin position="140"/>
        <end position="164"/>
    </location>
</feature>
<evidence type="ECO:0000313" key="2">
    <source>
        <dbReference type="EMBL" id="KAF2028774.1"/>
    </source>
</evidence>
<reference evidence="2" key="1">
    <citation type="journal article" date="2020" name="Stud. Mycol.">
        <title>101 Dothideomycetes genomes: a test case for predicting lifestyles and emergence of pathogens.</title>
        <authorList>
            <person name="Haridas S."/>
            <person name="Albert R."/>
            <person name="Binder M."/>
            <person name="Bloem J."/>
            <person name="Labutti K."/>
            <person name="Salamov A."/>
            <person name="Andreopoulos B."/>
            <person name="Baker S."/>
            <person name="Barry K."/>
            <person name="Bills G."/>
            <person name="Bluhm B."/>
            <person name="Cannon C."/>
            <person name="Castanera R."/>
            <person name="Culley D."/>
            <person name="Daum C."/>
            <person name="Ezra D."/>
            <person name="Gonzalez J."/>
            <person name="Henrissat B."/>
            <person name="Kuo A."/>
            <person name="Liang C."/>
            <person name="Lipzen A."/>
            <person name="Lutzoni F."/>
            <person name="Magnuson J."/>
            <person name="Mondo S."/>
            <person name="Nolan M."/>
            <person name="Ohm R."/>
            <person name="Pangilinan J."/>
            <person name="Park H.-J."/>
            <person name="Ramirez L."/>
            <person name="Alfaro M."/>
            <person name="Sun H."/>
            <person name="Tritt A."/>
            <person name="Yoshinaga Y."/>
            <person name="Zwiers L.-H."/>
            <person name="Turgeon B."/>
            <person name="Goodwin S."/>
            <person name="Spatafora J."/>
            <person name="Crous P."/>
            <person name="Grigoriev I."/>
        </authorList>
    </citation>
    <scope>NUCLEOTIDE SEQUENCE</scope>
    <source>
        <strain evidence="2">CBS 110217</strain>
    </source>
</reference>
<feature type="transmembrane region" description="Helical" evidence="1">
    <location>
        <begin position="260"/>
        <end position="279"/>
    </location>
</feature>
<keyword evidence="1" id="KW-0812">Transmembrane</keyword>
<dbReference type="Proteomes" id="UP000799777">
    <property type="component" value="Unassembled WGS sequence"/>
</dbReference>
<keyword evidence="3" id="KW-1185">Reference proteome</keyword>
<feature type="transmembrane region" description="Helical" evidence="1">
    <location>
        <begin position="729"/>
        <end position="752"/>
    </location>
</feature>
<gene>
    <name evidence="2" type="ORF">EK21DRAFT_101653</name>
</gene>
<protein>
    <submittedName>
        <fullName evidence="2">Uncharacterized protein</fullName>
    </submittedName>
</protein>
<keyword evidence="1" id="KW-0472">Membrane</keyword>
<dbReference type="OrthoDB" id="5287717at2759"/>
<accession>A0A9P4H6Y5</accession>
<name>A0A9P4H6Y5_9PLEO</name>
<keyword evidence="1" id="KW-1133">Transmembrane helix</keyword>